<dbReference type="FunFam" id="3.30.70.270:FF:000020">
    <property type="entry name" value="Transposon Tf2-6 polyprotein-like Protein"/>
    <property type="match status" value="1"/>
</dbReference>
<name>A0AAW0MR45_9GOBI</name>
<dbReference type="PROSITE" id="PS50878">
    <property type="entry name" value="RT_POL"/>
    <property type="match status" value="1"/>
</dbReference>
<dbReference type="PANTHER" id="PTHR37984">
    <property type="entry name" value="PROTEIN CBG26694"/>
    <property type="match status" value="1"/>
</dbReference>
<feature type="compositionally biased region" description="Polar residues" evidence="4">
    <location>
        <begin position="262"/>
        <end position="290"/>
    </location>
</feature>
<evidence type="ECO:0000259" key="6">
    <source>
        <dbReference type="PROSITE" id="PS50994"/>
    </source>
</evidence>
<protein>
    <recommendedName>
        <fullName evidence="3">Gypsy retrotransposon integrase-like protein 1</fullName>
        <ecNumber evidence="2">3.1.26.4</ecNumber>
    </recommendedName>
</protein>
<dbReference type="InterPro" id="IPR048270">
    <property type="entry name" value="PNMA_C"/>
</dbReference>
<evidence type="ECO:0000259" key="5">
    <source>
        <dbReference type="PROSITE" id="PS50878"/>
    </source>
</evidence>
<feature type="region of interest" description="Disordered" evidence="4">
    <location>
        <begin position="1590"/>
        <end position="1656"/>
    </location>
</feature>
<dbReference type="SUPFAM" id="SSF53098">
    <property type="entry name" value="Ribonuclease H-like"/>
    <property type="match status" value="1"/>
</dbReference>
<dbReference type="FunFam" id="1.10.340.70:FF:000001">
    <property type="entry name" value="Retrovirus-related Pol polyprotein from transposon gypsy-like Protein"/>
    <property type="match status" value="1"/>
</dbReference>
<keyword evidence="8" id="KW-1185">Reference proteome</keyword>
<dbReference type="Gene3D" id="3.30.70.270">
    <property type="match status" value="2"/>
</dbReference>
<reference evidence="8" key="1">
    <citation type="submission" date="2024-04" db="EMBL/GenBank/DDBJ databases">
        <title>Salinicola lusitanus LLJ914,a marine bacterium isolated from the Okinawa Trough.</title>
        <authorList>
            <person name="Li J."/>
        </authorList>
    </citation>
    <scope>NUCLEOTIDE SEQUENCE [LARGE SCALE GENOMIC DNA]</scope>
</reference>
<dbReference type="InterPro" id="IPR041588">
    <property type="entry name" value="Integrase_H2C2"/>
</dbReference>
<evidence type="ECO:0000313" key="8">
    <source>
        <dbReference type="Proteomes" id="UP001460270"/>
    </source>
</evidence>
<dbReference type="SUPFAM" id="SSF56672">
    <property type="entry name" value="DNA/RNA polymerases"/>
    <property type="match status" value="1"/>
</dbReference>
<feature type="domain" description="Integrase catalytic" evidence="6">
    <location>
        <begin position="1171"/>
        <end position="1328"/>
    </location>
</feature>
<dbReference type="Proteomes" id="UP001460270">
    <property type="component" value="Unassembled WGS sequence"/>
</dbReference>
<feature type="compositionally biased region" description="Polar residues" evidence="4">
    <location>
        <begin position="241"/>
        <end position="250"/>
    </location>
</feature>
<dbReference type="GO" id="GO:0004523">
    <property type="term" value="F:RNA-DNA hybrid ribonuclease activity"/>
    <property type="evidence" value="ECO:0007669"/>
    <property type="project" value="UniProtKB-EC"/>
</dbReference>
<dbReference type="GO" id="GO:0003676">
    <property type="term" value="F:nucleic acid binding"/>
    <property type="evidence" value="ECO:0007669"/>
    <property type="project" value="InterPro"/>
</dbReference>
<dbReference type="EMBL" id="JBBPFD010000021">
    <property type="protein sequence ID" value="KAK7883208.1"/>
    <property type="molecule type" value="Genomic_DNA"/>
</dbReference>
<dbReference type="CDD" id="cd01647">
    <property type="entry name" value="RT_LTR"/>
    <property type="match status" value="1"/>
</dbReference>
<dbReference type="Gene3D" id="3.30.420.10">
    <property type="entry name" value="Ribonuclease H-like superfamily/Ribonuclease H"/>
    <property type="match status" value="1"/>
</dbReference>
<dbReference type="Pfam" id="PF00078">
    <property type="entry name" value="RVT_1"/>
    <property type="match status" value="1"/>
</dbReference>
<comment type="caution">
    <text evidence="7">The sequence shown here is derived from an EMBL/GenBank/DDBJ whole genome shotgun (WGS) entry which is preliminary data.</text>
</comment>
<organism evidence="7 8">
    <name type="scientific">Mugilogobius chulae</name>
    <name type="common">yellowstripe goby</name>
    <dbReference type="NCBI Taxonomy" id="88201"/>
    <lineage>
        <taxon>Eukaryota</taxon>
        <taxon>Metazoa</taxon>
        <taxon>Chordata</taxon>
        <taxon>Craniata</taxon>
        <taxon>Vertebrata</taxon>
        <taxon>Euteleostomi</taxon>
        <taxon>Actinopterygii</taxon>
        <taxon>Neopterygii</taxon>
        <taxon>Teleostei</taxon>
        <taxon>Neoteleostei</taxon>
        <taxon>Acanthomorphata</taxon>
        <taxon>Gobiaria</taxon>
        <taxon>Gobiiformes</taxon>
        <taxon>Gobioidei</taxon>
        <taxon>Gobiidae</taxon>
        <taxon>Gobionellinae</taxon>
        <taxon>Mugilogobius</taxon>
    </lineage>
</organism>
<feature type="region of interest" description="Disordered" evidence="4">
    <location>
        <begin position="46"/>
        <end position="80"/>
    </location>
</feature>
<dbReference type="InterPro" id="IPR036397">
    <property type="entry name" value="RNaseH_sf"/>
</dbReference>
<evidence type="ECO:0000256" key="2">
    <source>
        <dbReference type="ARBA" id="ARBA00012180"/>
    </source>
</evidence>
<dbReference type="Pfam" id="PF17919">
    <property type="entry name" value="RT_RNaseH_2"/>
    <property type="match status" value="1"/>
</dbReference>
<dbReference type="InterPro" id="IPR043502">
    <property type="entry name" value="DNA/RNA_pol_sf"/>
</dbReference>
<dbReference type="PANTHER" id="PTHR37984:SF15">
    <property type="entry name" value="INTEGRASE CATALYTIC DOMAIN-CONTAINING PROTEIN"/>
    <property type="match status" value="1"/>
</dbReference>
<gene>
    <name evidence="7" type="ORF">WMY93_029382</name>
</gene>
<dbReference type="EC" id="3.1.26.4" evidence="2"/>
<feature type="domain" description="Reverse transcriptase" evidence="5">
    <location>
        <begin position="526"/>
        <end position="705"/>
    </location>
</feature>
<proteinExistence type="inferred from homology"/>
<dbReference type="Gene3D" id="1.10.340.70">
    <property type="match status" value="1"/>
</dbReference>
<evidence type="ECO:0000256" key="4">
    <source>
        <dbReference type="SAM" id="MobiDB-lite"/>
    </source>
</evidence>
<dbReference type="GO" id="GO:0015074">
    <property type="term" value="P:DNA integration"/>
    <property type="evidence" value="ECO:0007669"/>
    <property type="project" value="InterPro"/>
</dbReference>
<dbReference type="Gene3D" id="3.10.10.10">
    <property type="entry name" value="HIV Type 1 Reverse Transcriptase, subunit A, domain 1"/>
    <property type="match status" value="1"/>
</dbReference>
<dbReference type="InterPro" id="IPR012337">
    <property type="entry name" value="RNaseH-like_sf"/>
</dbReference>
<dbReference type="Pfam" id="PF00665">
    <property type="entry name" value="rve"/>
    <property type="match status" value="1"/>
</dbReference>
<dbReference type="InterPro" id="IPR000477">
    <property type="entry name" value="RT_dom"/>
</dbReference>
<accession>A0AAW0MR45</accession>
<dbReference type="InterPro" id="IPR050951">
    <property type="entry name" value="Retrovirus_Pol_polyprotein"/>
</dbReference>
<feature type="compositionally biased region" description="Basic and acidic residues" evidence="4">
    <location>
        <begin position="1621"/>
        <end position="1632"/>
    </location>
</feature>
<dbReference type="CDD" id="cd09274">
    <property type="entry name" value="RNase_HI_RT_Ty3"/>
    <property type="match status" value="1"/>
</dbReference>
<feature type="region of interest" description="Disordered" evidence="4">
    <location>
        <begin position="241"/>
        <end position="299"/>
    </location>
</feature>
<evidence type="ECO:0000313" key="7">
    <source>
        <dbReference type="EMBL" id="KAK7883208.1"/>
    </source>
</evidence>
<dbReference type="PROSITE" id="PS50994">
    <property type="entry name" value="INTEGRASE"/>
    <property type="match status" value="1"/>
</dbReference>
<comment type="similarity">
    <text evidence="1">Belongs to the beta type-B retroviral polymerase family. HERV class-II K(HML-2) pol subfamily.</text>
</comment>
<dbReference type="Pfam" id="PF14893">
    <property type="entry name" value="PNMA"/>
    <property type="match status" value="1"/>
</dbReference>
<dbReference type="FunFam" id="3.30.420.10:FF:000269">
    <property type="entry name" value="Uncharacterized protein"/>
    <property type="match status" value="1"/>
</dbReference>
<evidence type="ECO:0000256" key="1">
    <source>
        <dbReference type="ARBA" id="ARBA00010879"/>
    </source>
</evidence>
<feature type="compositionally biased region" description="Basic and acidic residues" evidence="4">
    <location>
        <begin position="49"/>
        <end position="60"/>
    </location>
</feature>
<dbReference type="InterPro" id="IPR041577">
    <property type="entry name" value="RT_RNaseH_2"/>
</dbReference>
<dbReference type="InterPro" id="IPR043128">
    <property type="entry name" value="Rev_trsase/Diguanyl_cyclase"/>
</dbReference>
<dbReference type="Pfam" id="PF17921">
    <property type="entry name" value="Integrase_H2C2"/>
    <property type="match status" value="1"/>
</dbReference>
<dbReference type="FunFam" id="3.10.20.370:FF:000001">
    <property type="entry name" value="Retrovirus-related Pol polyprotein from transposon 17.6-like protein"/>
    <property type="match status" value="1"/>
</dbReference>
<evidence type="ECO:0000256" key="3">
    <source>
        <dbReference type="ARBA" id="ARBA00039658"/>
    </source>
</evidence>
<feature type="compositionally biased region" description="Basic and acidic residues" evidence="4">
    <location>
        <begin position="1591"/>
        <end position="1602"/>
    </location>
</feature>
<sequence>MTKTLDLNLTDCVLPETTANADLDMENGIEENANEDEHFENLLDVENTEMDKSEENDTVRIPESTPEDSVEEQGNSVEEQGKDLHEEWTETILSLLNQASMTVFFYRALDKTSSWLVIVNEIAGDEQCDEVVELLKRYGSISRVMKVDDSTSKLHQSLIVEFNSGVAVDSIDPLPFEHVSDSGVSLKIQSLASVYTQSVGINTTKTYLTEIQNLAKMSGRDYADVLKDMMSQINDSIQELVNESSEQTDLPDNPPASPIVEPQSSVDEPSITGAQQNLTNRTANIVSSPVPSRPTIAAHDLNPPEVQRVVVEHIVKRDEYSGQHFSQKLRAFSGKEPRPSYEPDYDTWRSSVELVMTDTSMSQLQQSRKIIESLLPPAADVVRHLNPNSSPAEYLQLLDSAYGTVQDGGELFAKFLDTFQNTELGSFHCVLSQHSVTNANEPNAKTETKLNFNFGDSPISQEWKERITKQLNDMPEVFAHHDLDFGCTSKVKHSIKLHDPTPFKHRARPIHPQDLEAVRKHLQELLAAGVIRESQSPYSSPIVVVRKRNNDVRLCIDFRKLNLQTVKDSYALPNLEETFSALSGSKWFTVLDLKSGYYQIEVEEADKEKTAFVTPLGFWEFNRMPQGITNAPSTFQRLMERCVGDMNLKQVLVFLDDLIIFSSSLEEHEQRLMGVLHRLQEYGLKLSPEKCKFCQTTVRYLGHIISENGVETDPEKIQALKTWPRPKNLKELRSFLGFSGYYRRFIKGYSSIVRPLNDLTRGYPPLHKKFKSKDPDQTYYDPKLPFESRWTPDCQVAFDSIIEKLTTAPILGFADPKLPYLVHTDASTTGLGAALYQEQGGQLRAIAFASRGLSRSEARYPAHKLEFLALKWSVTEKFHDYLYGGNFTVVTDSNPLTYILTSAKLDATGYRWLAALSNYNFKLQYRAGRQNLDADGLSRRPHGELVNDAQSRKEQERVNRFVERHLADTDTTELVDRDVVQAICQNHLVKIRDDSNDSGVTLVESLTLSANAIPDTYFSEEQHGLPTIPALSNTELKDKQRADSTISQVIAQIELGQTPPPTCRKELPDLPLLLREFNKLEIHNEVLYRKRQDGDQVTYQLVLPEELRSSVLHSLHNDMGHLGTDRTLDLVRARFYWPRMATDVEQKIKTCDRCIRRKCPPEKAASLVNITTTRPLELVCMDFLSLEPDSSNTSNILVMTDHFTKFALAMPTPNQKSKTVAKCLWDQFIVHYGIPERLHSDQGPDFEAKLIKDLCEISGIKKIRTTPYHPRGNPVERFNRTLLSMLGTLETKQKSHWKEYVMPLVHAYNCTRSDVTGFSPYELMFGRKPRLPVDLAFGLPLNKDQKVSHSQYVESLKTRLEESYKLASRNAQKVADKNKARFDRKITVSELEPGDRVLVRNVRLRGKNKLADKWEADIHVVVKRAGDLPVYTVKPESKQGPSRTLHRDLLLPCSFLPVATADLPEPEPVSRPKTRQTAATEITDHDECVEPELDNNFLIPWVEDSPCQEITRFTTVHEYTNPPDMTKPPDVTNPLEMTKSLDMTKTLDLNLTDCVLPETTANADLDMENGIEENANEDEHFENLLDVENTEMDKSEENDTVRIPESTPEDSVEEQGNSVEEQGKDLHEEMDRNNPITTQPVRRSERNRHPPMRLDYPNLGNPLVTVVKSLFQGLSTAFTDSLNTKDGQYWLNMQRDVHDI</sequence>
<dbReference type="InterPro" id="IPR001584">
    <property type="entry name" value="Integrase_cat-core"/>
</dbReference>